<evidence type="ECO:0000256" key="6">
    <source>
        <dbReference type="ARBA" id="ARBA00024687"/>
    </source>
</evidence>
<dbReference type="GO" id="GO:0005789">
    <property type="term" value="C:endoplasmic reticulum membrane"/>
    <property type="evidence" value="ECO:0007669"/>
    <property type="project" value="UniProtKB-SubCell"/>
</dbReference>
<evidence type="ECO:0000313" key="11">
    <source>
        <dbReference type="EMBL" id="KAF8447945.1"/>
    </source>
</evidence>
<reference evidence="11" key="1">
    <citation type="submission" date="2019-10" db="EMBL/GenBank/DDBJ databases">
        <authorList>
            <consortium name="DOE Joint Genome Institute"/>
            <person name="Kuo A."/>
            <person name="Miyauchi S."/>
            <person name="Kiss E."/>
            <person name="Drula E."/>
            <person name="Kohler A."/>
            <person name="Sanchez-Garcia M."/>
            <person name="Andreopoulos B."/>
            <person name="Barry K.W."/>
            <person name="Bonito G."/>
            <person name="Buee M."/>
            <person name="Carver A."/>
            <person name="Chen C."/>
            <person name="Cichocki N."/>
            <person name="Clum A."/>
            <person name="Culley D."/>
            <person name="Crous P.W."/>
            <person name="Fauchery L."/>
            <person name="Girlanda M."/>
            <person name="Hayes R."/>
            <person name="Keri Z."/>
            <person name="LaButti K."/>
            <person name="Lipzen A."/>
            <person name="Lombard V."/>
            <person name="Magnuson J."/>
            <person name="Maillard F."/>
            <person name="Morin E."/>
            <person name="Murat C."/>
            <person name="Nolan M."/>
            <person name="Ohm R."/>
            <person name="Pangilinan J."/>
            <person name="Pereira M."/>
            <person name="Perotto S."/>
            <person name="Peter M."/>
            <person name="Riley R."/>
            <person name="Sitrit Y."/>
            <person name="Stielow B."/>
            <person name="Szollosi G."/>
            <person name="Zifcakova L."/>
            <person name="Stursova M."/>
            <person name="Spatafora J.W."/>
            <person name="Tedersoo L."/>
            <person name="Vaario L.-M."/>
            <person name="Yamada A."/>
            <person name="Yan M."/>
            <person name="Wang P."/>
            <person name="Xu J."/>
            <person name="Bruns T."/>
            <person name="Baldrian P."/>
            <person name="Vilgalys R."/>
            <person name="Henrissat B."/>
            <person name="Grigoriev I.V."/>
            <person name="Hibbett D."/>
            <person name="Nagy L.G."/>
            <person name="Martin F.M."/>
        </authorList>
    </citation>
    <scope>NUCLEOTIDE SEQUENCE</scope>
    <source>
        <strain evidence="11">BED1</strain>
    </source>
</reference>
<feature type="region of interest" description="Disordered" evidence="8">
    <location>
        <begin position="1211"/>
        <end position="1233"/>
    </location>
</feature>
<dbReference type="GO" id="GO:0007030">
    <property type="term" value="P:Golgi organization"/>
    <property type="evidence" value="ECO:0007669"/>
    <property type="project" value="TreeGrafter"/>
</dbReference>
<keyword evidence="7" id="KW-0653">Protein transport</keyword>
<keyword evidence="7" id="KW-0072">Autophagy</keyword>
<keyword evidence="5 7" id="KW-0931">ER-Golgi transport</keyword>
<comment type="subcellular location">
    <subcellularLocation>
        <location evidence="1">Endoplasmic reticulum membrane</location>
        <topology evidence="1">Peripheral membrane protein</topology>
        <orientation evidence="1">Cytoplasmic side</orientation>
    </subcellularLocation>
</comment>
<reference evidence="11" key="2">
    <citation type="journal article" date="2020" name="Nat. Commun.">
        <title>Large-scale genome sequencing of mycorrhizal fungi provides insights into the early evolution of symbiotic traits.</title>
        <authorList>
            <person name="Miyauchi S."/>
            <person name="Kiss E."/>
            <person name="Kuo A."/>
            <person name="Drula E."/>
            <person name="Kohler A."/>
            <person name="Sanchez-Garcia M."/>
            <person name="Morin E."/>
            <person name="Andreopoulos B."/>
            <person name="Barry K.W."/>
            <person name="Bonito G."/>
            <person name="Buee M."/>
            <person name="Carver A."/>
            <person name="Chen C."/>
            <person name="Cichocki N."/>
            <person name="Clum A."/>
            <person name="Culley D."/>
            <person name="Crous P.W."/>
            <person name="Fauchery L."/>
            <person name="Girlanda M."/>
            <person name="Hayes R.D."/>
            <person name="Keri Z."/>
            <person name="LaButti K."/>
            <person name="Lipzen A."/>
            <person name="Lombard V."/>
            <person name="Magnuson J."/>
            <person name="Maillard F."/>
            <person name="Murat C."/>
            <person name="Nolan M."/>
            <person name="Ohm R.A."/>
            <person name="Pangilinan J."/>
            <person name="Pereira M.F."/>
            <person name="Perotto S."/>
            <person name="Peter M."/>
            <person name="Pfister S."/>
            <person name="Riley R."/>
            <person name="Sitrit Y."/>
            <person name="Stielow J.B."/>
            <person name="Szollosi G."/>
            <person name="Zifcakova L."/>
            <person name="Stursova M."/>
            <person name="Spatafora J.W."/>
            <person name="Tedersoo L."/>
            <person name="Vaario L.M."/>
            <person name="Yamada A."/>
            <person name="Yan M."/>
            <person name="Wang P."/>
            <person name="Xu J."/>
            <person name="Bruns T."/>
            <person name="Baldrian P."/>
            <person name="Vilgalys R."/>
            <person name="Dunand C."/>
            <person name="Henrissat B."/>
            <person name="Grigoriev I.V."/>
            <person name="Hibbett D."/>
            <person name="Nagy L.G."/>
            <person name="Martin F.M."/>
        </authorList>
    </citation>
    <scope>NUCLEOTIDE SEQUENCE</scope>
    <source>
        <strain evidence="11">BED1</strain>
    </source>
</reference>
<feature type="domain" description="Sec16 central conserved" evidence="10">
    <location>
        <begin position="409"/>
        <end position="532"/>
    </location>
</feature>
<dbReference type="InterPro" id="IPR024340">
    <property type="entry name" value="Sec16_CCD"/>
</dbReference>
<feature type="region of interest" description="Disordered" evidence="8">
    <location>
        <begin position="217"/>
        <end position="260"/>
    </location>
</feature>
<evidence type="ECO:0000256" key="7">
    <source>
        <dbReference type="RuleBase" id="RU364101"/>
    </source>
</evidence>
<feature type="region of interest" description="Disordered" evidence="8">
    <location>
        <begin position="1057"/>
        <end position="1131"/>
    </location>
</feature>
<dbReference type="InterPro" id="IPR024298">
    <property type="entry name" value="Sec16_Sec23-bd"/>
</dbReference>
<feature type="compositionally biased region" description="Polar residues" evidence="8">
    <location>
        <begin position="113"/>
        <end position="130"/>
    </location>
</feature>
<evidence type="ECO:0000313" key="12">
    <source>
        <dbReference type="Proteomes" id="UP001194468"/>
    </source>
</evidence>
<feature type="compositionally biased region" description="Polar residues" evidence="8">
    <location>
        <begin position="178"/>
        <end position="202"/>
    </location>
</feature>
<comment type="caution">
    <text evidence="11">The sequence shown here is derived from an EMBL/GenBank/DDBJ whole genome shotgun (WGS) entry which is preliminary data.</text>
</comment>
<feature type="compositionally biased region" description="Polar residues" evidence="8">
    <location>
        <begin position="150"/>
        <end position="170"/>
    </location>
</feature>
<dbReference type="EMBL" id="WHUW01000004">
    <property type="protein sequence ID" value="KAF8447945.1"/>
    <property type="molecule type" value="Genomic_DNA"/>
</dbReference>
<dbReference type="GO" id="GO:0070971">
    <property type="term" value="C:endoplasmic reticulum exit site"/>
    <property type="evidence" value="ECO:0007669"/>
    <property type="project" value="TreeGrafter"/>
</dbReference>
<evidence type="ECO:0000256" key="5">
    <source>
        <dbReference type="ARBA" id="ARBA00022892"/>
    </source>
</evidence>
<feature type="compositionally biased region" description="Polar residues" evidence="8">
    <location>
        <begin position="1292"/>
        <end position="1311"/>
    </location>
</feature>
<dbReference type="PANTHER" id="PTHR13402">
    <property type="entry name" value="RGPR-RELATED"/>
    <property type="match status" value="1"/>
</dbReference>
<dbReference type="GO" id="GO:0012507">
    <property type="term" value="C:ER to Golgi transport vesicle membrane"/>
    <property type="evidence" value="ECO:0007669"/>
    <property type="project" value="TreeGrafter"/>
</dbReference>
<organism evidence="11 12">
    <name type="scientific">Boletus edulis BED1</name>
    <dbReference type="NCBI Taxonomy" id="1328754"/>
    <lineage>
        <taxon>Eukaryota</taxon>
        <taxon>Fungi</taxon>
        <taxon>Dikarya</taxon>
        <taxon>Basidiomycota</taxon>
        <taxon>Agaricomycotina</taxon>
        <taxon>Agaricomycetes</taxon>
        <taxon>Agaricomycetidae</taxon>
        <taxon>Boletales</taxon>
        <taxon>Boletineae</taxon>
        <taxon>Boletaceae</taxon>
        <taxon>Boletoideae</taxon>
        <taxon>Boletus</taxon>
    </lineage>
</organism>
<feature type="compositionally biased region" description="Basic and acidic residues" evidence="8">
    <location>
        <begin position="1092"/>
        <end position="1119"/>
    </location>
</feature>
<dbReference type="Pfam" id="PF12931">
    <property type="entry name" value="TPR_Sec16"/>
    <property type="match status" value="1"/>
</dbReference>
<accession>A0AAD4C3V2</accession>
<keyword evidence="12" id="KW-1185">Reference proteome</keyword>
<evidence type="ECO:0000256" key="1">
    <source>
        <dbReference type="ARBA" id="ARBA00004397"/>
    </source>
</evidence>
<keyword evidence="3 7" id="KW-0813">Transport</keyword>
<dbReference type="Gene3D" id="1.25.40.1030">
    <property type="match status" value="1"/>
</dbReference>
<feature type="region of interest" description="Disordered" evidence="8">
    <location>
        <begin position="1277"/>
        <end position="1380"/>
    </location>
</feature>
<protein>
    <recommendedName>
        <fullName evidence="7">Protein transport protein sec16</fullName>
    </recommendedName>
</protein>
<keyword evidence="7" id="KW-0472">Membrane</keyword>
<evidence type="ECO:0000256" key="4">
    <source>
        <dbReference type="ARBA" id="ARBA00022824"/>
    </source>
</evidence>
<feature type="compositionally biased region" description="Low complexity" evidence="8">
    <location>
        <begin position="365"/>
        <end position="374"/>
    </location>
</feature>
<feature type="region of interest" description="Disordered" evidence="8">
    <location>
        <begin position="1"/>
        <end position="202"/>
    </location>
</feature>
<feature type="domain" description="Sec16 Sec23-binding" evidence="9">
    <location>
        <begin position="600"/>
        <end position="943"/>
    </location>
</feature>
<feature type="compositionally biased region" description="Polar residues" evidence="8">
    <location>
        <begin position="91"/>
        <end position="101"/>
    </location>
</feature>
<feature type="compositionally biased region" description="Polar residues" evidence="8">
    <location>
        <begin position="43"/>
        <end position="56"/>
    </location>
</feature>
<feature type="compositionally biased region" description="Polar residues" evidence="8">
    <location>
        <begin position="321"/>
        <end position="342"/>
    </location>
</feature>
<dbReference type="CDD" id="cd09233">
    <property type="entry name" value="ACE1-Sec16-like"/>
    <property type="match status" value="1"/>
</dbReference>
<evidence type="ECO:0000256" key="2">
    <source>
        <dbReference type="ARBA" id="ARBA00005927"/>
    </source>
</evidence>
<feature type="compositionally biased region" description="Polar residues" evidence="8">
    <location>
        <begin position="1057"/>
        <end position="1073"/>
    </location>
</feature>
<comment type="similarity">
    <text evidence="2 7">Belongs to the SEC16 family.</text>
</comment>
<name>A0AAD4C3V2_BOLED</name>
<evidence type="ECO:0000259" key="10">
    <source>
        <dbReference type="Pfam" id="PF12932"/>
    </source>
</evidence>
<feature type="compositionally biased region" description="Pro residues" evidence="8">
    <location>
        <begin position="1356"/>
        <end position="1368"/>
    </location>
</feature>
<feature type="compositionally biased region" description="Polar residues" evidence="8">
    <location>
        <begin position="217"/>
        <end position="229"/>
    </location>
</feature>
<feature type="compositionally biased region" description="Low complexity" evidence="8">
    <location>
        <begin position="299"/>
        <end position="313"/>
    </location>
</feature>
<keyword evidence="4 7" id="KW-0256">Endoplasmic reticulum</keyword>
<evidence type="ECO:0000256" key="3">
    <source>
        <dbReference type="ARBA" id="ARBA00022448"/>
    </source>
</evidence>
<dbReference type="GO" id="GO:0015031">
    <property type="term" value="P:protein transport"/>
    <property type="evidence" value="ECO:0007669"/>
    <property type="project" value="UniProtKB-KW"/>
</dbReference>
<comment type="function">
    <text evidence="6 7">Involved in the initiation of assembly of the COPII coat required for the formation of transport vesicles from the endoplasmic reticulum (ER) and the selection of cargo molecules. Also involved in autophagy.</text>
</comment>
<dbReference type="PANTHER" id="PTHR13402:SF6">
    <property type="entry name" value="SECRETORY 16, ISOFORM I"/>
    <property type="match status" value="1"/>
</dbReference>
<evidence type="ECO:0000259" key="9">
    <source>
        <dbReference type="Pfam" id="PF12931"/>
    </source>
</evidence>
<gene>
    <name evidence="11" type="ORF">L210DRAFT_3527547</name>
</gene>
<proteinExistence type="inferred from homology"/>
<dbReference type="GO" id="GO:0070973">
    <property type="term" value="P:protein localization to endoplasmic reticulum exit site"/>
    <property type="evidence" value="ECO:0007669"/>
    <property type="project" value="TreeGrafter"/>
</dbReference>
<feature type="region of interest" description="Disordered" evidence="8">
    <location>
        <begin position="273"/>
        <end position="377"/>
    </location>
</feature>
<dbReference type="Proteomes" id="UP001194468">
    <property type="component" value="Unassembled WGS sequence"/>
</dbReference>
<dbReference type="GO" id="GO:0006914">
    <property type="term" value="P:autophagy"/>
    <property type="evidence" value="ECO:0007669"/>
    <property type="project" value="UniProtKB-KW"/>
</dbReference>
<sequence>MSTVEAAASLFGSDGDSRPDPFAVIGNEATDTTPPHDEHHNSSHSLQMGQDTSSWFAEQIYPDPQQEQHDPWLIPTAQDGSSGQPHRPSGLSPSYDQQQRYNPGANAYEPHSAYNTPPVTSTAHQNTSASYEPYNPTPLAHHQPYGASQYPAQPSYNPYKPTTATSSSNPYAPPQPKRQLSTVPAQPQVAQPDNYNSVSRSVPSPYLASFAVASPQQLPNGIPAQTSKPSPAPTAAEFRPKTSNAYDPPLPPPRVHRTASPSSLRFTSHLQGLVSHTSHPPPINPYDHRSMPAPPRTMSPSSVRSVSPPSGSVALSKTVPAYTSSQPRGRSTSNGSTLSSQGVLDPVPPRKEYGLGFGPHIAEPSSYSSQSHQSVEQDIYLSRATRPPYAPSPSLLGSNDPLGRTSSRAPVISFGFGGKLLTCFHSSADPNTGFDVALSSRRTTNVTIRVLHQLLPDYMSETKATEFPGPLFSDLGTPVTGLVRTGTSQAKTKKARVIKYLEERAEEMLRGTMYTSNNIERQRLEGKLILAQFPAIDDAVRTALLPRIVGSVDVSGHDGFPVPALTSPVPDTHSATSMLLPAKETPVSVSTLHPSALDKIQEFLVRGERRQAYRYALDERIWAHAMIIANSVDKEAWKEVVNEFLKAELGVHEPLQRATPRVNGKGVMSQPTNGREWLRVTYSVFSGQGPAAVQELVPMNLLSRTATGLQLPPMLPHIPPVSPNFSSTTVATQIPVESLSKWPEIAASIISTPLNPEYSATLSALGDCLVSHHLVEGAHVCYLLSPQTSVMGGLGGPGTRLVLLGSQSPHINPVFFRDPDPIIFTEIAEFALSLQAPIKGQEPFYGFPHLQAYKFIQATYLADIGQVQTATRYCDAITAAMGRPSPYFTPALVEGLKQLADRLLGSPHIDKATSWIGGKVSKPSLDSIGNWLEVRLTKFIAGEGNETTSSASEFPKAQFAGPFSNYSSISSAMTSASPSPPPTVINSHIMPSRQPPTPRRSGSAMALPSTTMHIPVDRASSAMEYHRPTRHASPAPPKTVPLHSMGYRYSPHVTQANGSSMANGYTATYGSEPSSRKTSLEMTVEEGSEMQKVSRDERDLHDEDQRQPKDVDGGQEARDPGSWWSSLNNTDSAPTPTIATFHVENAREVGEGFISLMDDPALSVTPIVTTPSPQQVESGFDEDDDLGLGNTVHRKKQDTPAKIIVTEDTPPNKLAQDTTKVDEKPDPRPTTASLTRSWFSRIWKPSETPAPIQASLGDETSFFYDKELKRWVNKKGGAEAIQRSAPSFPPSRAQTASPSVGNSYSNGTSNRPVAPPQPPPSRTASAIDLSASPTYKVPMRVRSNLAPTEVASMPNTPAPSSMPNPPPMGRSRSQAAKRNVRNRYVDVFQQNGS</sequence>
<dbReference type="GO" id="GO:0016192">
    <property type="term" value="P:vesicle-mediated transport"/>
    <property type="evidence" value="ECO:0007669"/>
    <property type="project" value="UniProtKB-KW"/>
</dbReference>
<evidence type="ECO:0000256" key="8">
    <source>
        <dbReference type="SAM" id="MobiDB-lite"/>
    </source>
</evidence>
<dbReference type="Pfam" id="PF12932">
    <property type="entry name" value="Sec16"/>
    <property type="match status" value="1"/>
</dbReference>
<feature type="region of interest" description="Disordered" evidence="8">
    <location>
        <begin position="970"/>
        <end position="1005"/>
    </location>
</feature>